<organism evidence="8 9">
    <name type="scientific">Alkalispirillum mobile</name>
    <dbReference type="NCBI Taxonomy" id="85925"/>
    <lineage>
        <taxon>Bacteria</taxon>
        <taxon>Pseudomonadati</taxon>
        <taxon>Pseudomonadota</taxon>
        <taxon>Gammaproteobacteria</taxon>
        <taxon>Chromatiales</taxon>
        <taxon>Ectothiorhodospiraceae</taxon>
        <taxon>Alkalispirillum</taxon>
    </lineage>
</organism>
<feature type="chain" id="PRO_5019826781" evidence="7">
    <location>
        <begin position="21"/>
        <end position="43"/>
    </location>
</feature>
<evidence type="ECO:0000313" key="8">
    <source>
        <dbReference type="EMBL" id="RLK50196.1"/>
    </source>
</evidence>
<protein>
    <submittedName>
        <fullName evidence="8">Putative small secreted protein</fullName>
    </submittedName>
</protein>
<keyword evidence="6" id="KW-0449">Lipoprotein</keyword>
<keyword evidence="3 7" id="KW-0732">Signal</keyword>
<evidence type="ECO:0000256" key="2">
    <source>
        <dbReference type="ARBA" id="ARBA00022475"/>
    </source>
</evidence>
<evidence type="ECO:0000256" key="6">
    <source>
        <dbReference type="ARBA" id="ARBA00023288"/>
    </source>
</evidence>
<dbReference type="Proteomes" id="UP000275461">
    <property type="component" value="Unassembled WGS sequence"/>
</dbReference>
<keyword evidence="4" id="KW-0472">Membrane</keyword>
<reference evidence="8 9" key="1">
    <citation type="submission" date="2018-10" db="EMBL/GenBank/DDBJ databases">
        <title>Genomic Encyclopedia of Type Strains, Phase IV (KMG-IV): sequencing the most valuable type-strain genomes for metagenomic binning, comparative biology and taxonomic classification.</title>
        <authorList>
            <person name="Goeker M."/>
        </authorList>
    </citation>
    <scope>NUCLEOTIDE SEQUENCE [LARGE SCALE GENOMIC DNA]</scope>
    <source>
        <strain evidence="8 9">DSM 12769</strain>
    </source>
</reference>
<dbReference type="InterPro" id="IPR012556">
    <property type="entry name" value="Entericidin"/>
</dbReference>
<evidence type="ECO:0000256" key="7">
    <source>
        <dbReference type="SAM" id="SignalP"/>
    </source>
</evidence>
<dbReference type="RefSeq" id="WP_121440702.1">
    <property type="nucleotide sequence ID" value="NZ_RCDA01000001.1"/>
</dbReference>
<dbReference type="AlphaFoldDB" id="A0A498C7T9"/>
<feature type="signal peptide" evidence="7">
    <location>
        <begin position="1"/>
        <end position="20"/>
    </location>
</feature>
<accession>A0A498C7T9</accession>
<proteinExistence type="inferred from homology"/>
<sequence length="43" mass="4661">MRYFAILMLLGLLVSGCATIEGAGEDIEQTGEVIQEEADTEED</sequence>
<evidence type="ECO:0000256" key="1">
    <source>
        <dbReference type="ARBA" id="ARBA00010296"/>
    </source>
</evidence>
<keyword evidence="9" id="KW-1185">Reference proteome</keyword>
<dbReference type="Pfam" id="PF08085">
    <property type="entry name" value="Entericidin"/>
    <property type="match status" value="1"/>
</dbReference>
<dbReference type="OrthoDB" id="9181810at2"/>
<name>A0A498C7T9_9GAMM</name>
<evidence type="ECO:0000256" key="5">
    <source>
        <dbReference type="ARBA" id="ARBA00023139"/>
    </source>
</evidence>
<keyword evidence="5" id="KW-0564">Palmitate</keyword>
<evidence type="ECO:0000256" key="4">
    <source>
        <dbReference type="ARBA" id="ARBA00023136"/>
    </source>
</evidence>
<dbReference type="EMBL" id="RCDA01000001">
    <property type="protein sequence ID" value="RLK50196.1"/>
    <property type="molecule type" value="Genomic_DNA"/>
</dbReference>
<evidence type="ECO:0000313" key="9">
    <source>
        <dbReference type="Proteomes" id="UP000275461"/>
    </source>
</evidence>
<comment type="similarity">
    <text evidence="1">Belongs to the EcnA/EcnB lipoprotein family.</text>
</comment>
<keyword evidence="2" id="KW-1003">Cell membrane</keyword>
<comment type="caution">
    <text evidence="8">The sequence shown here is derived from an EMBL/GenBank/DDBJ whole genome shotgun (WGS) entry which is preliminary data.</text>
</comment>
<dbReference type="PROSITE" id="PS51257">
    <property type="entry name" value="PROKAR_LIPOPROTEIN"/>
    <property type="match status" value="1"/>
</dbReference>
<evidence type="ECO:0000256" key="3">
    <source>
        <dbReference type="ARBA" id="ARBA00022729"/>
    </source>
</evidence>
<dbReference type="GO" id="GO:0009636">
    <property type="term" value="P:response to toxic substance"/>
    <property type="evidence" value="ECO:0007669"/>
    <property type="project" value="InterPro"/>
</dbReference>
<dbReference type="GO" id="GO:0016020">
    <property type="term" value="C:membrane"/>
    <property type="evidence" value="ECO:0007669"/>
    <property type="project" value="InterPro"/>
</dbReference>
<gene>
    <name evidence="8" type="ORF">DFR31_0086</name>
</gene>